<organism evidence="3 4">
    <name type="scientific">Pseudogemmatithrix spongiicola</name>
    <dbReference type="NCBI Taxonomy" id="3062599"/>
    <lineage>
        <taxon>Bacteria</taxon>
        <taxon>Pseudomonadati</taxon>
        <taxon>Gemmatimonadota</taxon>
        <taxon>Gemmatimonadia</taxon>
        <taxon>Gemmatimonadales</taxon>
        <taxon>Gemmatimonadaceae</taxon>
        <taxon>Pseudogemmatithrix</taxon>
    </lineage>
</organism>
<evidence type="ECO:0000256" key="1">
    <source>
        <dbReference type="SAM" id="MobiDB-lite"/>
    </source>
</evidence>
<evidence type="ECO:0000313" key="3">
    <source>
        <dbReference type="EMBL" id="WKW14843.1"/>
    </source>
</evidence>
<proteinExistence type="predicted"/>
<reference evidence="3" key="1">
    <citation type="submission" date="2023-07" db="EMBL/GenBank/DDBJ databases">
        <authorList>
            <person name="Haufschild T."/>
            <person name="Kallscheuer N."/>
            <person name="Hammer J."/>
            <person name="Kohn T."/>
            <person name="Kabuu M."/>
            <person name="Jogler M."/>
            <person name="Wohfarth N."/>
            <person name="Heuer A."/>
            <person name="Rohde M."/>
            <person name="van Teeseling M.C.F."/>
            <person name="Jogler C."/>
        </authorList>
    </citation>
    <scope>NUCLEOTIDE SEQUENCE</scope>
    <source>
        <strain evidence="2">Strain 138</strain>
        <strain evidence="3">Strain 318</strain>
    </source>
</reference>
<dbReference type="RefSeq" id="WP_367887614.1">
    <property type="nucleotide sequence ID" value="NZ_CP130612.1"/>
</dbReference>
<dbReference type="EMBL" id="CP130612">
    <property type="protein sequence ID" value="WKW11933.1"/>
    <property type="molecule type" value="Genomic_DNA"/>
</dbReference>
<dbReference type="EMBL" id="CP130613">
    <property type="protein sequence ID" value="WKW14843.1"/>
    <property type="molecule type" value="Genomic_DNA"/>
</dbReference>
<protein>
    <submittedName>
        <fullName evidence="3">Uncharacterized protein</fullName>
    </submittedName>
</protein>
<evidence type="ECO:0000313" key="2">
    <source>
        <dbReference type="EMBL" id="WKW11933.1"/>
    </source>
</evidence>
<feature type="region of interest" description="Disordered" evidence="1">
    <location>
        <begin position="1"/>
        <end position="60"/>
    </location>
</feature>
<dbReference type="KEGG" id="pspc:Strain318_001204"/>
<gene>
    <name evidence="2" type="ORF">Strain138_001204</name>
    <name evidence="3" type="ORF">Strain318_001204</name>
</gene>
<dbReference type="AlphaFoldDB" id="A0AA49JZR9"/>
<name>A0AA49JZR9_9BACT</name>
<keyword evidence="4" id="KW-1185">Reference proteome</keyword>
<feature type="compositionally biased region" description="Low complexity" evidence="1">
    <location>
        <begin position="36"/>
        <end position="53"/>
    </location>
</feature>
<accession>A0AA49JU33</accession>
<sequence length="175" mass="18701">MRPRDSGPGDPTTPGGARGGTVGASTVDSSTTGVLDADAASSGAATAAPSPAAERPYGLFDNPFMPSRDARLAVPPLSESDSLQPLRDHLDRAFIKALARERAANAASDWTIGSGDARFGLTPGRLHLGHFTIPLPVTVRSLRDVDPRIRQQQAMLREVREQAERRDREARAQRP</sequence>
<evidence type="ECO:0000313" key="4">
    <source>
        <dbReference type="Proteomes" id="UP001229955"/>
    </source>
</evidence>
<dbReference type="Proteomes" id="UP001229955">
    <property type="component" value="Chromosome"/>
</dbReference>
<accession>A0AA49JZR9</accession>